<evidence type="ECO:0000313" key="2">
    <source>
        <dbReference type="EMBL" id="KAI0297481.1"/>
    </source>
</evidence>
<gene>
    <name evidence="3" type="ORF">B0F90DRAFT_1810795</name>
    <name evidence="2" type="ORF">B0F90DRAFT_1811136</name>
</gene>
<name>A0AAD4M2U9_9AGAM</name>
<reference evidence="3" key="1">
    <citation type="journal article" date="2022" name="New Phytol.">
        <title>Evolutionary transition to the ectomycorrhizal habit in the genomes of a hyperdiverse lineage of mushroom-forming fungi.</title>
        <authorList>
            <person name="Looney B."/>
            <person name="Miyauchi S."/>
            <person name="Morin E."/>
            <person name="Drula E."/>
            <person name="Courty P.E."/>
            <person name="Kohler A."/>
            <person name="Kuo A."/>
            <person name="LaButti K."/>
            <person name="Pangilinan J."/>
            <person name="Lipzen A."/>
            <person name="Riley R."/>
            <person name="Andreopoulos W."/>
            <person name="He G."/>
            <person name="Johnson J."/>
            <person name="Nolan M."/>
            <person name="Tritt A."/>
            <person name="Barry K.W."/>
            <person name="Grigoriev I.V."/>
            <person name="Nagy L.G."/>
            <person name="Hibbett D."/>
            <person name="Henrissat B."/>
            <person name="Matheny P.B."/>
            <person name="Labbe J."/>
            <person name="Martin F.M."/>
        </authorList>
    </citation>
    <scope>NUCLEOTIDE SEQUENCE</scope>
    <source>
        <strain evidence="3">BPL690</strain>
    </source>
</reference>
<feature type="region of interest" description="Disordered" evidence="1">
    <location>
        <begin position="1"/>
        <end position="25"/>
    </location>
</feature>
<dbReference type="EMBL" id="WTXG01000037">
    <property type="protein sequence ID" value="KAI0297481.1"/>
    <property type="molecule type" value="Genomic_DNA"/>
</dbReference>
<evidence type="ECO:0008006" key="5">
    <source>
        <dbReference type="Google" id="ProtNLM"/>
    </source>
</evidence>
<keyword evidence="4" id="KW-1185">Reference proteome</keyword>
<dbReference type="EMBL" id="WTXG01000025">
    <property type="protein sequence ID" value="KAI0299076.1"/>
    <property type="molecule type" value="Genomic_DNA"/>
</dbReference>
<dbReference type="Pfam" id="PF10155">
    <property type="entry name" value="CNOT11"/>
    <property type="match status" value="1"/>
</dbReference>
<protein>
    <recommendedName>
        <fullName evidence="5">CCR4-NOT transcription complex subunit 11</fullName>
    </recommendedName>
</protein>
<dbReference type="GO" id="GO:0030014">
    <property type="term" value="C:CCR4-NOT complex"/>
    <property type="evidence" value="ECO:0007669"/>
    <property type="project" value="InterPro"/>
</dbReference>
<feature type="compositionally biased region" description="Low complexity" evidence="1">
    <location>
        <begin position="1"/>
        <end position="14"/>
    </location>
</feature>
<comment type="caution">
    <text evidence="3">The sequence shown here is derived from an EMBL/GenBank/DDBJ whole genome shotgun (WGS) entry which is preliminary data.</text>
</comment>
<dbReference type="Proteomes" id="UP001203297">
    <property type="component" value="Unassembled WGS sequence"/>
</dbReference>
<organism evidence="3 4">
    <name type="scientific">Multifurca ochricompacta</name>
    <dbReference type="NCBI Taxonomy" id="376703"/>
    <lineage>
        <taxon>Eukaryota</taxon>
        <taxon>Fungi</taxon>
        <taxon>Dikarya</taxon>
        <taxon>Basidiomycota</taxon>
        <taxon>Agaricomycotina</taxon>
        <taxon>Agaricomycetes</taxon>
        <taxon>Russulales</taxon>
        <taxon>Russulaceae</taxon>
        <taxon>Multifurca</taxon>
    </lineage>
</organism>
<sequence length="426" mass="47362">MSSTGSTTRSFTSTKRSNNPSPHPTLTLFSTIVVSTTDAASHIHPPPAAQGHTDPLYASVRHLLMKACSNTCSTAAQAFAQLVQPTARFQLALDALLPILVSPRSELPQRILVAYILYSLYATHPIAINPFKSVLFDTFTKERNAAVHDDEQLVWVLWKVLKGDGDHLGPYPPNTLARESLPPKLRASNLVLDERRYHLIHPKKVHLPAHRQDRSKLDRLVFGNDTQLLSQGLTLLLAARERVLTLSEQRLLGPVIPQLTSPSVLISLDLPLIIAHNPTIATPLLVSLLTLPPSDISSVYLDVLAQLPPTLPTFDIRSAFARHNTSDGLHYRREVTVADIVRMEVLGPFLHQCILWLDHAEREERDGLISDDRFARLCRFYSALLKVNVVDPASDADSAEIAHFALRNSRFEEANALYRVLASARF</sequence>
<dbReference type="AlphaFoldDB" id="A0AAD4M2U9"/>
<evidence type="ECO:0000313" key="3">
    <source>
        <dbReference type="EMBL" id="KAI0299076.1"/>
    </source>
</evidence>
<proteinExistence type="predicted"/>
<evidence type="ECO:0000313" key="4">
    <source>
        <dbReference type="Proteomes" id="UP001203297"/>
    </source>
</evidence>
<accession>A0AAD4M2U9</accession>
<dbReference type="InterPro" id="IPR019312">
    <property type="entry name" value="CNOT11"/>
</dbReference>
<evidence type="ECO:0000256" key="1">
    <source>
        <dbReference type="SAM" id="MobiDB-lite"/>
    </source>
</evidence>